<gene>
    <name evidence="15" type="ORF">QJS04_geneDACA023767</name>
</gene>
<accession>A0AAV9BN79</accession>
<proteinExistence type="inferred from homology"/>
<keyword evidence="16" id="KW-1185">Reference proteome</keyword>
<dbReference type="PROSITE" id="PS50011">
    <property type="entry name" value="PROTEIN_KINASE_DOM"/>
    <property type="match status" value="1"/>
</dbReference>
<dbReference type="InterPro" id="IPR000719">
    <property type="entry name" value="Prot_kinase_dom"/>
</dbReference>
<evidence type="ECO:0000256" key="4">
    <source>
        <dbReference type="ARBA" id="ARBA00022679"/>
    </source>
</evidence>
<sequence length="520" mass="59325">MDENEARGVRNSDILMPYYKLGKPLGYGTFGKVKLGRHVTTGKKVAIKILNTQMLDDVAIQRVQREIKILKSFSHPHIMRFYDVIERPSKIYIVMEYVNAGELFYYIVEKGRLDEDETRHFFQQVIKIISAVEYCHLNMVAHRDLKPENILRDSENNIKIGDFGLSNVMKDGHLLKTSCGSPNYAAPEVISGDHYAGPDVDVWSCGVILYAFLCGRLPFDSDNISSLYGLIKRGLYTLPSHLSPAAKDLITRILVVDPMKRITIPEIRRHPWFQHNLPWNVAVPAQVMQRARRIDEDIIQKMIGLGFNQERVIESLQNKQQNQLFDAQMTVTYNLLLDGRPREPNGYLRAEFLEHMTMPGLHHYAGPSSLTGSNSYSNLFENHGASQPRQAPSQGSWVLGIQTEASPREALTEILRALQRLNVSWKKIGPYNMKCKWSPTISGYFSVPRLINIDLNHAPIEDDGSSDSGSGNQSRPTIKFEIQLYKVREGRYLLDVQRLQGVPMLFIEICYLFLMELRSA</sequence>
<reference evidence="15" key="1">
    <citation type="journal article" date="2023" name="Nat. Commun.">
        <title>Diploid and tetraploid genomes of Acorus and the evolution of monocots.</title>
        <authorList>
            <person name="Ma L."/>
            <person name="Liu K.W."/>
            <person name="Li Z."/>
            <person name="Hsiao Y.Y."/>
            <person name="Qi Y."/>
            <person name="Fu T."/>
            <person name="Tang G.D."/>
            <person name="Zhang D."/>
            <person name="Sun W.H."/>
            <person name="Liu D.K."/>
            <person name="Li Y."/>
            <person name="Chen G.Z."/>
            <person name="Liu X.D."/>
            <person name="Liao X.Y."/>
            <person name="Jiang Y.T."/>
            <person name="Yu X."/>
            <person name="Hao Y."/>
            <person name="Huang J."/>
            <person name="Zhao X.W."/>
            <person name="Ke S."/>
            <person name="Chen Y.Y."/>
            <person name="Wu W.L."/>
            <person name="Hsu J.L."/>
            <person name="Lin Y.F."/>
            <person name="Huang M.D."/>
            <person name="Li C.Y."/>
            <person name="Huang L."/>
            <person name="Wang Z.W."/>
            <person name="Zhao X."/>
            <person name="Zhong W.Y."/>
            <person name="Peng D.H."/>
            <person name="Ahmad S."/>
            <person name="Lan S."/>
            <person name="Zhang J.S."/>
            <person name="Tsai W.C."/>
            <person name="Van de Peer Y."/>
            <person name="Liu Z.J."/>
        </authorList>
    </citation>
    <scope>NUCLEOTIDE SEQUENCE</scope>
    <source>
        <strain evidence="15">SCP</strain>
    </source>
</reference>
<dbReference type="AlphaFoldDB" id="A0AAV9BN79"/>
<feature type="binding site" evidence="11">
    <location>
        <position position="48"/>
    </location>
    <ligand>
        <name>ATP</name>
        <dbReference type="ChEBI" id="CHEBI:30616"/>
    </ligand>
</feature>
<evidence type="ECO:0000256" key="6">
    <source>
        <dbReference type="ARBA" id="ARBA00022777"/>
    </source>
</evidence>
<feature type="domain" description="Protein kinase" evidence="12">
    <location>
        <begin position="19"/>
        <end position="273"/>
    </location>
</feature>
<evidence type="ECO:0000256" key="2">
    <source>
        <dbReference type="ARBA" id="ARBA00012513"/>
    </source>
</evidence>
<dbReference type="InterPro" id="IPR028375">
    <property type="entry name" value="KA1/Ssp2_C"/>
</dbReference>
<comment type="caution">
    <text evidence="15">The sequence shown here is derived from an EMBL/GenBank/DDBJ whole genome shotgun (WGS) entry which is preliminary data.</text>
</comment>
<dbReference type="GO" id="GO:0005737">
    <property type="term" value="C:cytoplasm"/>
    <property type="evidence" value="ECO:0007669"/>
    <property type="project" value="TreeGrafter"/>
</dbReference>
<evidence type="ECO:0000256" key="9">
    <source>
        <dbReference type="ARBA" id="ARBA00048679"/>
    </source>
</evidence>
<evidence type="ECO:0000259" key="12">
    <source>
        <dbReference type="PROSITE" id="PS50011"/>
    </source>
</evidence>
<keyword evidence="3" id="KW-0723">Serine/threonine-protein kinase</keyword>
<evidence type="ECO:0000256" key="5">
    <source>
        <dbReference type="ARBA" id="ARBA00022741"/>
    </source>
</evidence>
<name>A0AAV9BN79_ACOGR</name>
<dbReference type="InterPro" id="IPR001772">
    <property type="entry name" value="KA1_dom"/>
</dbReference>
<dbReference type="GO" id="GO:0005524">
    <property type="term" value="F:ATP binding"/>
    <property type="evidence" value="ECO:0007669"/>
    <property type="project" value="UniProtKB-UniRule"/>
</dbReference>
<dbReference type="FunFam" id="1.10.510.10:FF:000571">
    <property type="entry name" value="Maternal embryonic leucine zipper kinase"/>
    <property type="match status" value="1"/>
</dbReference>
<dbReference type="EC" id="2.7.11.1" evidence="2"/>
<dbReference type="SUPFAM" id="SSF56112">
    <property type="entry name" value="Protein kinase-like (PK-like)"/>
    <property type="match status" value="1"/>
</dbReference>
<keyword evidence="7 11" id="KW-0067">ATP-binding</keyword>
<dbReference type="PANTHER" id="PTHR24346:SF82">
    <property type="entry name" value="KP78A-RELATED"/>
    <property type="match status" value="1"/>
</dbReference>
<dbReference type="PROSITE" id="PS00107">
    <property type="entry name" value="PROTEIN_KINASE_ATP"/>
    <property type="match status" value="1"/>
</dbReference>
<evidence type="ECO:0000256" key="3">
    <source>
        <dbReference type="ARBA" id="ARBA00022527"/>
    </source>
</evidence>
<dbReference type="Gene3D" id="1.10.510.10">
    <property type="entry name" value="Transferase(Phosphotransferase) domain 1"/>
    <property type="match status" value="1"/>
</dbReference>
<dbReference type="FunFam" id="3.30.200.20:FF:000003">
    <property type="entry name" value="Non-specific serine/threonine protein kinase"/>
    <property type="match status" value="1"/>
</dbReference>
<dbReference type="EMBL" id="JAUJYN010000002">
    <property type="protein sequence ID" value="KAK1278050.1"/>
    <property type="molecule type" value="Genomic_DNA"/>
</dbReference>
<dbReference type="Gene3D" id="3.30.310.80">
    <property type="entry name" value="Kinase associated domain 1, KA1"/>
    <property type="match status" value="1"/>
</dbReference>
<dbReference type="PROSITE" id="PS50032">
    <property type="entry name" value="KA1"/>
    <property type="match status" value="1"/>
</dbReference>
<evidence type="ECO:0000256" key="10">
    <source>
        <dbReference type="ARBA" id="ARBA00058225"/>
    </source>
</evidence>
<feature type="domain" description="UBA" evidence="13">
    <location>
        <begin position="293"/>
        <end position="339"/>
    </location>
</feature>
<comment type="catalytic activity">
    <reaction evidence="9">
        <text>L-seryl-[protein] + ATP = O-phospho-L-seryl-[protein] + ADP + H(+)</text>
        <dbReference type="Rhea" id="RHEA:17989"/>
        <dbReference type="Rhea" id="RHEA-COMP:9863"/>
        <dbReference type="Rhea" id="RHEA-COMP:11604"/>
        <dbReference type="ChEBI" id="CHEBI:15378"/>
        <dbReference type="ChEBI" id="CHEBI:29999"/>
        <dbReference type="ChEBI" id="CHEBI:30616"/>
        <dbReference type="ChEBI" id="CHEBI:83421"/>
        <dbReference type="ChEBI" id="CHEBI:456216"/>
        <dbReference type="EC" id="2.7.11.1"/>
    </reaction>
</comment>
<evidence type="ECO:0000259" key="13">
    <source>
        <dbReference type="PROSITE" id="PS50030"/>
    </source>
</evidence>
<keyword evidence="4" id="KW-0808">Transferase</keyword>
<dbReference type="PANTHER" id="PTHR24346">
    <property type="entry name" value="MAP/MICROTUBULE AFFINITY-REGULATING KINASE"/>
    <property type="match status" value="1"/>
</dbReference>
<dbReference type="InterPro" id="IPR017441">
    <property type="entry name" value="Protein_kinase_ATP_BS"/>
</dbReference>
<evidence type="ECO:0000256" key="7">
    <source>
        <dbReference type="ARBA" id="ARBA00022840"/>
    </source>
</evidence>
<evidence type="ECO:0000259" key="14">
    <source>
        <dbReference type="PROSITE" id="PS50032"/>
    </source>
</evidence>
<organism evidence="15 16">
    <name type="scientific">Acorus gramineus</name>
    <name type="common">Dwarf sweet flag</name>
    <dbReference type="NCBI Taxonomy" id="55184"/>
    <lineage>
        <taxon>Eukaryota</taxon>
        <taxon>Viridiplantae</taxon>
        <taxon>Streptophyta</taxon>
        <taxon>Embryophyta</taxon>
        <taxon>Tracheophyta</taxon>
        <taxon>Spermatophyta</taxon>
        <taxon>Magnoliopsida</taxon>
        <taxon>Liliopsida</taxon>
        <taxon>Acoraceae</taxon>
        <taxon>Acorus</taxon>
    </lineage>
</organism>
<dbReference type="Pfam" id="PF02149">
    <property type="entry name" value="KA1"/>
    <property type="match status" value="1"/>
</dbReference>
<evidence type="ECO:0000256" key="11">
    <source>
        <dbReference type="PROSITE-ProRule" id="PRU10141"/>
    </source>
</evidence>
<dbReference type="InterPro" id="IPR015940">
    <property type="entry name" value="UBA"/>
</dbReference>
<reference evidence="15" key="2">
    <citation type="submission" date="2023-06" db="EMBL/GenBank/DDBJ databases">
        <authorList>
            <person name="Ma L."/>
            <person name="Liu K.-W."/>
            <person name="Li Z."/>
            <person name="Hsiao Y.-Y."/>
            <person name="Qi Y."/>
            <person name="Fu T."/>
            <person name="Tang G."/>
            <person name="Zhang D."/>
            <person name="Sun W.-H."/>
            <person name="Liu D.-K."/>
            <person name="Li Y."/>
            <person name="Chen G.-Z."/>
            <person name="Liu X.-D."/>
            <person name="Liao X.-Y."/>
            <person name="Jiang Y.-T."/>
            <person name="Yu X."/>
            <person name="Hao Y."/>
            <person name="Huang J."/>
            <person name="Zhao X.-W."/>
            <person name="Ke S."/>
            <person name="Chen Y.-Y."/>
            <person name="Wu W.-L."/>
            <person name="Hsu J.-L."/>
            <person name="Lin Y.-F."/>
            <person name="Huang M.-D."/>
            <person name="Li C.-Y."/>
            <person name="Huang L."/>
            <person name="Wang Z.-W."/>
            <person name="Zhao X."/>
            <person name="Zhong W.-Y."/>
            <person name="Peng D.-H."/>
            <person name="Ahmad S."/>
            <person name="Lan S."/>
            <person name="Zhang J.-S."/>
            <person name="Tsai W.-C."/>
            <person name="Van De Peer Y."/>
            <person name="Liu Z.-J."/>
        </authorList>
    </citation>
    <scope>NUCLEOTIDE SEQUENCE</scope>
    <source>
        <strain evidence="15">SCP</strain>
        <tissue evidence="15">Leaves</tissue>
    </source>
</reference>
<protein>
    <recommendedName>
        <fullName evidence="2">non-specific serine/threonine protein kinase</fullName>
        <ecNumber evidence="2">2.7.11.1</ecNumber>
    </recommendedName>
</protein>
<evidence type="ECO:0000313" key="16">
    <source>
        <dbReference type="Proteomes" id="UP001179952"/>
    </source>
</evidence>
<dbReference type="CDD" id="cd12122">
    <property type="entry name" value="AMPKA_C"/>
    <property type="match status" value="1"/>
</dbReference>
<comment type="function">
    <text evidence="10">CIPK serine-threonine protein kinases interact with CBL proteins. Binding of a CBL protein to the regulatory NAF domain of CIPK protein lead to the activation of the kinase in a calcium-dependent manner.</text>
</comment>
<feature type="domain" description="KA1" evidence="14">
    <location>
        <begin position="471"/>
        <end position="519"/>
    </location>
</feature>
<dbReference type="SMART" id="SM00220">
    <property type="entry name" value="S_TKc"/>
    <property type="match status" value="1"/>
</dbReference>
<dbReference type="CDD" id="cd14335">
    <property type="entry name" value="UBA_SnRK1_plant"/>
    <property type="match status" value="1"/>
</dbReference>
<dbReference type="InterPro" id="IPR011009">
    <property type="entry name" value="Kinase-like_dom_sf"/>
</dbReference>
<dbReference type="PROSITE" id="PS50030">
    <property type="entry name" value="UBA"/>
    <property type="match status" value="1"/>
</dbReference>
<evidence type="ECO:0000313" key="15">
    <source>
        <dbReference type="EMBL" id="KAK1278050.1"/>
    </source>
</evidence>
<keyword evidence="6 15" id="KW-0418">Kinase</keyword>
<comment type="similarity">
    <text evidence="1">Belongs to the protein kinase superfamily. CAMK Ser/Thr protein kinase family. SNF1 subfamily.</text>
</comment>
<evidence type="ECO:0000256" key="8">
    <source>
        <dbReference type="ARBA" id="ARBA00047899"/>
    </source>
</evidence>
<evidence type="ECO:0000256" key="1">
    <source>
        <dbReference type="ARBA" id="ARBA00006234"/>
    </source>
</evidence>
<comment type="catalytic activity">
    <reaction evidence="8">
        <text>L-threonyl-[protein] + ATP = O-phospho-L-threonyl-[protein] + ADP + H(+)</text>
        <dbReference type="Rhea" id="RHEA:46608"/>
        <dbReference type="Rhea" id="RHEA-COMP:11060"/>
        <dbReference type="Rhea" id="RHEA-COMP:11605"/>
        <dbReference type="ChEBI" id="CHEBI:15378"/>
        <dbReference type="ChEBI" id="CHEBI:30013"/>
        <dbReference type="ChEBI" id="CHEBI:30616"/>
        <dbReference type="ChEBI" id="CHEBI:61977"/>
        <dbReference type="ChEBI" id="CHEBI:456216"/>
        <dbReference type="EC" id="2.7.11.1"/>
    </reaction>
</comment>
<keyword evidence="5 11" id="KW-0547">Nucleotide-binding</keyword>
<dbReference type="SUPFAM" id="SSF103243">
    <property type="entry name" value="KA1-like"/>
    <property type="match status" value="1"/>
</dbReference>
<dbReference type="GO" id="GO:0035556">
    <property type="term" value="P:intracellular signal transduction"/>
    <property type="evidence" value="ECO:0007669"/>
    <property type="project" value="TreeGrafter"/>
</dbReference>
<dbReference type="Proteomes" id="UP001179952">
    <property type="component" value="Unassembled WGS sequence"/>
</dbReference>
<dbReference type="Pfam" id="PF00069">
    <property type="entry name" value="Pkinase"/>
    <property type="match status" value="1"/>
</dbReference>
<dbReference type="GO" id="GO:0004674">
    <property type="term" value="F:protein serine/threonine kinase activity"/>
    <property type="evidence" value="ECO:0007669"/>
    <property type="project" value="UniProtKB-KW"/>
</dbReference>